<feature type="region of interest" description="Disordered" evidence="1">
    <location>
        <begin position="190"/>
        <end position="230"/>
    </location>
</feature>
<dbReference type="InterPro" id="IPR027267">
    <property type="entry name" value="AH/BAR_dom_sf"/>
</dbReference>
<protein>
    <submittedName>
        <fullName evidence="3">Uncharacterized protein LOC101864668</fullName>
    </submittedName>
</protein>
<feature type="compositionally biased region" description="Basic and acidic residues" evidence="1">
    <location>
        <begin position="28"/>
        <end position="42"/>
    </location>
</feature>
<reference evidence="3" key="1">
    <citation type="submission" date="2025-08" db="UniProtKB">
        <authorList>
            <consortium name="RefSeq"/>
        </authorList>
    </citation>
    <scope>IDENTIFICATION</scope>
</reference>
<dbReference type="Gene3D" id="1.20.1270.60">
    <property type="entry name" value="Arfaptin homology (AH) domain/BAR domain"/>
    <property type="match status" value="1"/>
</dbReference>
<feature type="region of interest" description="Disordered" evidence="1">
    <location>
        <begin position="1"/>
        <end position="49"/>
    </location>
</feature>
<dbReference type="Proteomes" id="UP000694888">
    <property type="component" value="Unplaced"/>
</dbReference>
<gene>
    <name evidence="3" type="primary">LOC101864668</name>
</gene>
<organism evidence="2 3">
    <name type="scientific">Aplysia californica</name>
    <name type="common">California sea hare</name>
    <dbReference type="NCBI Taxonomy" id="6500"/>
    <lineage>
        <taxon>Eukaryota</taxon>
        <taxon>Metazoa</taxon>
        <taxon>Spiralia</taxon>
        <taxon>Lophotrochozoa</taxon>
        <taxon>Mollusca</taxon>
        <taxon>Gastropoda</taxon>
        <taxon>Heterobranchia</taxon>
        <taxon>Euthyneura</taxon>
        <taxon>Tectipleura</taxon>
        <taxon>Aplysiida</taxon>
        <taxon>Aplysioidea</taxon>
        <taxon>Aplysiidae</taxon>
        <taxon>Aplysia</taxon>
    </lineage>
</organism>
<dbReference type="RefSeq" id="XP_012944380.1">
    <property type="nucleotide sequence ID" value="XM_013088926.1"/>
</dbReference>
<feature type="compositionally biased region" description="Basic and acidic residues" evidence="1">
    <location>
        <begin position="201"/>
        <end position="230"/>
    </location>
</feature>
<evidence type="ECO:0000313" key="2">
    <source>
        <dbReference type="Proteomes" id="UP000694888"/>
    </source>
</evidence>
<dbReference type="GeneID" id="101864668"/>
<proteinExistence type="predicted"/>
<sequence>MSTGNVHKHGVWPGDESREISPRSPAGDYDRSQLSWEDRRGSEGSGAGTPVDTASFIFNAWDTLLQETELDAQAHVDVASLLIKNVYSPLREVAAHKNRQADMLTCFRENFEAVLNETARQTGKAENDYHGSYQEFAKLPDKASEESTASSESIRGNLHNFHNDYILRIRATNRTVDEYNKALPQILEQTALTRPDPSMVHYKEVNEDQMDRQGHQRGSAKENTTESSQR</sequence>
<evidence type="ECO:0000313" key="3">
    <source>
        <dbReference type="RefSeq" id="XP_012944380.1"/>
    </source>
</evidence>
<name>A0ABM1AB83_APLCA</name>
<dbReference type="SUPFAM" id="SSF103657">
    <property type="entry name" value="BAR/IMD domain-like"/>
    <property type="match status" value="1"/>
</dbReference>
<accession>A0ABM1AB83</accession>
<keyword evidence="2" id="KW-1185">Reference proteome</keyword>
<feature type="compositionally biased region" description="Basic residues" evidence="1">
    <location>
        <begin position="1"/>
        <end position="10"/>
    </location>
</feature>
<evidence type="ECO:0000256" key="1">
    <source>
        <dbReference type="SAM" id="MobiDB-lite"/>
    </source>
</evidence>